<comment type="caution">
    <text evidence="2">The sequence shown here is derived from an EMBL/GenBank/DDBJ whole genome shotgun (WGS) entry which is preliminary data.</text>
</comment>
<feature type="compositionally biased region" description="Basic and acidic residues" evidence="1">
    <location>
        <begin position="420"/>
        <end position="429"/>
    </location>
</feature>
<reference evidence="2" key="1">
    <citation type="submission" date="2020-06" db="EMBL/GenBank/DDBJ databases">
        <authorList>
            <consortium name="Plant Systems Biology data submission"/>
        </authorList>
    </citation>
    <scope>NUCLEOTIDE SEQUENCE</scope>
    <source>
        <strain evidence="2">D6</strain>
    </source>
</reference>
<evidence type="ECO:0000313" key="3">
    <source>
        <dbReference type="Proteomes" id="UP001153069"/>
    </source>
</evidence>
<evidence type="ECO:0000313" key="2">
    <source>
        <dbReference type="EMBL" id="CAB9522774.1"/>
    </source>
</evidence>
<organism evidence="2 3">
    <name type="scientific">Seminavis robusta</name>
    <dbReference type="NCBI Taxonomy" id="568900"/>
    <lineage>
        <taxon>Eukaryota</taxon>
        <taxon>Sar</taxon>
        <taxon>Stramenopiles</taxon>
        <taxon>Ochrophyta</taxon>
        <taxon>Bacillariophyta</taxon>
        <taxon>Bacillariophyceae</taxon>
        <taxon>Bacillariophycidae</taxon>
        <taxon>Naviculales</taxon>
        <taxon>Naviculaceae</taxon>
        <taxon>Seminavis</taxon>
    </lineage>
</organism>
<gene>
    <name evidence="2" type="ORF">SEMRO_1339_G264290.1</name>
</gene>
<accession>A0A9N8EMJ5</accession>
<feature type="region of interest" description="Disordered" evidence="1">
    <location>
        <begin position="402"/>
        <end position="429"/>
    </location>
</feature>
<evidence type="ECO:0000256" key="1">
    <source>
        <dbReference type="SAM" id="MobiDB-lite"/>
    </source>
</evidence>
<protein>
    <submittedName>
        <fullName evidence="2">Uncharacterized protein</fullName>
    </submittedName>
</protein>
<sequence length="429" mass="50407">MEAKAQTWKERCIQEFDLRPLPLSWNEKVVEQTEEASERYYLLRKKGFARKAEVEDREESDLDDSDDEGTLEGLLEGLLEELRDKLEDMSTNIFGEDAPWKWQTSLSAKDLTWDAYSSSDRLMTGTFQGLVWSPYAIPRAVSLEHYYYRRPSMRTMSFRVEWSYKLLNFEADGVMQLFEAERKWTVICANGYDNERLRLDCIVDRNLTRATIRLLKSFLCGAKSNKTDLFFKDAICSDFDFILLVFASMGTIDFESIKCIWMGYQWPPSSRNQDDLCNKMIKEKAIETKEEFENLECVSWLEYRIRKITKNLRPTDKFYHDPTNEDAPGYDPELDFSDETRKQLMDQEEKRLIDQLMVSREFSSEDEEKDARAKLEEYFSTCDQLSQKVRFASILRDTFAPGTKRRAAEQMSSSNKHAKRSEDVSSKRT</sequence>
<dbReference type="AlphaFoldDB" id="A0A9N8EMJ5"/>
<name>A0A9N8EMJ5_9STRA</name>
<proteinExistence type="predicted"/>
<dbReference type="EMBL" id="CAICTM010001337">
    <property type="protein sequence ID" value="CAB9522774.1"/>
    <property type="molecule type" value="Genomic_DNA"/>
</dbReference>
<keyword evidence="3" id="KW-1185">Reference proteome</keyword>
<dbReference type="Proteomes" id="UP001153069">
    <property type="component" value="Unassembled WGS sequence"/>
</dbReference>